<name>A0A979G5I7_CHIPD</name>
<evidence type="ECO:0000313" key="10">
    <source>
        <dbReference type="EMBL" id="ACU61201.1"/>
    </source>
</evidence>
<keyword evidence="5" id="KW-0804">Transcription</keyword>
<dbReference type="FunFam" id="1.10.10.10:FF:000005">
    <property type="entry name" value="Two-component system response regulator"/>
    <property type="match status" value="1"/>
</dbReference>
<dbReference type="Gene3D" id="6.10.250.690">
    <property type="match status" value="1"/>
</dbReference>
<evidence type="ECO:0000256" key="7">
    <source>
        <dbReference type="PROSITE-ProRule" id="PRU01091"/>
    </source>
</evidence>
<evidence type="ECO:0000256" key="2">
    <source>
        <dbReference type="ARBA" id="ARBA00023012"/>
    </source>
</evidence>
<evidence type="ECO:0000256" key="5">
    <source>
        <dbReference type="ARBA" id="ARBA00023163"/>
    </source>
</evidence>
<feature type="domain" description="Response regulatory" evidence="8">
    <location>
        <begin position="41"/>
        <end position="155"/>
    </location>
</feature>
<dbReference type="GO" id="GO:0005829">
    <property type="term" value="C:cytosol"/>
    <property type="evidence" value="ECO:0007669"/>
    <property type="project" value="TreeGrafter"/>
</dbReference>
<dbReference type="EMBL" id="CP001699">
    <property type="protein sequence ID" value="ACU61201.1"/>
    <property type="molecule type" value="Genomic_DNA"/>
</dbReference>
<dbReference type="Proteomes" id="UP000002215">
    <property type="component" value="Chromosome"/>
</dbReference>
<keyword evidence="4 7" id="KW-0238">DNA-binding</keyword>
<evidence type="ECO:0000256" key="6">
    <source>
        <dbReference type="PROSITE-ProRule" id="PRU00169"/>
    </source>
</evidence>
<dbReference type="KEGG" id="cpi:Cpin_3739"/>
<dbReference type="InterPro" id="IPR039420">
    <property type="entry name" value="WalR-like"/>
</dbReference>
<reference evidence="11" key="1">
    <citation type="submission" date="2009-08" db="EMBL/GenBank/DDBJ databases">
        <title>The complete genome of Chitinophaga pinensis DSM 2588.</title>
        <authorList>
            <consortium name="US DOE Joint Genome Institute (JGI-PGF)"/>
            <person name="Lucas S."/>
            <person name="Copeland A."/>
            <person name="Lapidus A."/>
            <person name="Glavina del Rio T."/>
            <person name="Dalin E."/>
            <person name="Tice H."/>
            <person name="Bruce D."/>
            <person name="Goodwin L."/>
            <person name="Pitluck S."/>
            <person name="Kyrpides N."/>
            <person name="Mavromatis K."/>
            <person name="Ivanova N."/>
            <person name="Mikhailova N."/>
            <person name="Sims D."/>
            <person name="Meinche L."/>
            <person name="Brettin T."/>
            <person name="Detter J.C."/>
            <person name="Han C."/>
            <person name="Larimer F."/>
            <person name="Land M."/>
            <person name="Hauser L."/>
            <person name="Markowitz V."/>
            <person name="Cheng J.-F."/>
            <person name="Hugenholtz P."/>
            <person name="Woyke T."/>
            <person name="Wu D."/>
            <person name="Spring S."/>
            <person name="Klenk H.-P."/>
            <person name="Eisen J.A."/>
        </authorList>
    </citation>
    <scope>NUCLEOTIDE SEQUENCE [LARGE SCALE GENOMIC DNA]</scope>
    <source>
        <strain evidence="11">ATCC 43595 / DSM 2588 / LMG 13176 / NBRC 15968 / NCIMB 11800 / UQM 2034</strain>
    </source>
</reference>
<protein>
    <submittedName>
        <fullName evidence="10">Two component transcriptional regulator, winged helix family</fullName>
    </submittedName>
</protein>
<dbReference type="InterPro" id="IPR001867">
    <property type="entry name" value="OmpR/PhoB-type_DNA-bd"/>
</dbReference>
<gene>
    <name evidence="10" type="ordered locus">Cpin_3739</name>
</gene>
<proteinExistence type="predicted"/>
<dbReference type="InterPro" id="IPR011006">
    <property type="entry name" value="CheY-like_superfamily"/>
</dbReference>
<dbReference type="GO" id="GO:0000976">
    <property type="term" value="F:transcription cis-regulatory region binding"/>
    <property type="evidence" value="ECO:0007669"/>
    <property type="project" value="TreeGrafter"/>
</dbReference>
<dbReference type="GO" id="GO:0032993">
    <property type="term" value="C:protein-DNA complex"/>
    <property type="evidence" value="ECO:0007669"/>
    <property type="project" value="TreeGrafter"/>
</dbReference>
<organism evidence="10 11">
    <name type="scientific">Chitinophaga pinensis (strain ATCC 43595 / DSM 2588 / LMG 13176 / NBRC 15968 / NCIMB 11800 / UQM 2034)</name>
    <dbReference type="NCBI Taxonomy" id="485918"/>
    <lineage>
        <taxon>Bacteria</taxon>
        <taxon>Pseudomonadati</taxon>
        <taxon>Bacteroidota</taxon>
        <taxon>Chitinophagia</taxon>
        <taxon>Chitinophagales</taxon>
        <taxon>Chitinophagaceae</taxon>
        <taxon>Chitinophaga</taxon>
    </lineage>
</organism>
<dbReference type="CDD" id="cd19935">
    <property type="entry name" value="REC_OmpR_CusR-like"/>
    <property type="match status" value="1"/>
</dbReference>
<accession>A0A979G5I7</accession>
<evidence type="ECO:0000256" key="4">
    <source>
        <dbReference type="ARBA" id="ARBA00023125"/>
    </source>
</evidence>
<keyword evidence="1 6" id="KW-0597">Phosphoprotein</keyword>
<dbReference type="GO" id="GO:0000156">
    <property type="term" value="F:phosphorelay response regulator activity"/>
    <property type="evidence" value="ECO:0007669"/>
    <property type="project" value="TreeGrafter"/>
</dbReference>
<dbReference type="Pfam" id="PF00486">
    <property type="entry name" value="Trans_reg_C"/>
    <property type="match status" value="1"/>
</dbReference>
<dbReference type="SUPFAM" id="SSF52172">
    <property type="entry name" value="CheY-like"/>
    <property type="match status" value="1"/>
</dbReference>
<dbReference type="PROSITE" id="PS50110">
    <property type="entry name" value="RESPONSE_REGULATORY"/>
    <property type="match status" value="1"/>
</dbReference>
<keyword evidence="2" id="KW-0902">Two-component regulatory system</keyword>
<dbReference type="SMART" id="SM00448">
    <property type="entry name" value="REC"/>
    <property type="match status" value="1"/>
</dbReference>
<reference evidence="10 11" key="2">
    <citation type="journal article" date="2010" name="Stand. Genomic Sci.">
        <title>Complete genome sequence of Chitinophaga pinensis type strain (UQM 2034).</title>
        <authorList>
            <person name="Glavina Del Rio T."/>
            <person name="Abt B."/>
            <person name="Spring S."/>
            <person name="Lapidus A."/>
            <person name="Nolan M."/>
            <person name="Tice H."/>
            <person name="Copeland A."/>
            <person name="Cheng J.F."/>
            <person name="Chen F."/>
            <person name="Bruce D."/>
            <person name="Goodwin L."/>
            <person name="Pitluck S."/>
            <person name="Ivanova N."/>
            <person name="Mavromatis K."/>
            <person name="Mikhailova N."/>
            <person name="Pati A."/>
            <person name="Chen A."/>
            <person name="Palaniappan K."/>
            <person name="Land M."/>
            <person name="Hauser L."/>
            <person name="Chang Y.J."/>
            <person name="Jeffries C.D."/>
            <person name="Chain P."/>
            <person name="Saunders E."/>
            <person name="Detter J.C."/>
            <person name="Brettin T."/>
            <person name="Rohde M."/>
            <person name="Goker M."/>
            <person name="Bristow J."/>
            <person name="Eisen J.A."/>
            <person name="Markowitz V."/>
            <person name="Hugenholtz P."/>
            <person name="Kyrpides N.C."/>
            <person name="Klenk H.P."/>
            <person name="Lucas S."/>
        </authorList>
    </citation>
    <scope>NUCLEOTIDE SEQUENCE [LARGE SCALE GENOMIC DNA]</scope>
    <source>
        <strain evidence="11">ATCC 43595 / DSM 2588 / LMG 13176 / NBRC 15968 / NCIMB 11800 / UQM 2034</strain>
    </source>
</reference>
<sequence>MKQFLIPNSLKGTAFTIAPTTDTESKLVSSGRRNIYNIMQRILVVEDEIKVANTVKKGLEENGFEVDVAYDGRMGKSLAASNNYDLVILDLNLPHANGYEVCEVIRRKNNAIPIIMLTALGGMDDKMQAFELGADDYLVKPFDFRELMARIRVFLKRAGSEVQENNQYKIVIGDLEIDREKKEVTRGGKKIALTAKEYQLLEFLALHKGKVISKLVIAEKVWDIDFDTGTNVIEVYMNFLRKKIDKDFDNKLLHTKTGMGYYLAEE</sequence>
<dbReference type="AlphaFoldDB" id="A0A979G5I7"/>
<evidence type="ECO:0000256" key="3">
    <source>
        <dbReference type="ARBA" id="ARBA00023015"/>
    </source>
</evidence>
<feature type="DNA-binding region" description="OmpR/PhoB-type" evidence="7">
    <location>
        <begin position="167"/>
        <end position="265"/>
    </location>
</feature>
<evidence type="ECO:0000256" key="1">
    <source>
        <dbReference type="ARBA" id="ARBA00022553"/>
    </source>
</evidence>
<dbReference type="InterPro" id="IPR036388">
    <property type="entry name" value="WH-like_DNA-bd_sf"/>
</dbReference>
<evidence type="ECO:0000313" key="11">
    <source>
        <dbReference type="Proteomes" id="UP000002215"/>
    </source>
</evidence>
<dbReference type="CDD" id="cd00383">
    <property type="entry name" value="trans_reg_C"/>
    <property type="match status" value="1"/>
</dbReference>
<dbReference type="PANTHER" id="PTHR48111:SF22">
    <property type="entry name" value="REGULATOR OF RPOS"/>
    <property type="match status" value="1"/>
</dbReference>
<dbReference type="GO" id="GO:0006355">
    <property type="term" value="P:regulation of DNA-templated transcription"/>
    <property type="evidence" value="ECO:0007669"/>
    <property type="project" value="InterPro"/>
</dbReference>
<dbReference type="Gene3D" id="3.40.50.2300">
    <property type="match status" value="1"/>
</dbReference>
<evidence type="ECO:0000259" key="9">
    <source>
        <dbReference type="PROSITE" id="PS51755"/>
    </source>
</evidence>
<dbReference type="SMART" id="SM00862">
    <property type="entry name" value="Trans_reg_C"/>
    <property type="match status" value="1"/>
</dbReference>
<feature type="domain" description="OmpR/PhoB-type" evidence="9">
    <location>
        <begin position="167"/>
        <end position="265"/>
    </location>
</feature>
<dbReference type="PANTHER" id="PTHR48111">
    <property type="entry name" value="REGULATOR OF RPOS"/>
    <property type="match status" value="1"/>
</dbReference>
<dbReference type="InterPro" id="IPR001789">
    <property type="entry name" value="Sig_transdc_resp-reg_receiver"/>
</dbReference>
<dbReference type="PROSITE" id="PS51755">
    <property type="entry name" value="OMPR_PHOB"/>
    <property type="match status" value="1"/>
</dbReference>
<dbReference type="FunFam" id="3.40.50.2300:FF:000001">
    <property type="entry name" value="DNA-binding response regulator PhoB"/>
    <property type="match status" value="1"/>
</dbReference>
<dbReference type="Pfam" id="PF00072">
    <property type="entry name" value="Response_reg"/>
    <property type="match status" value="1"/>
</dbReference>
<dbReference type="Gene3D" id="1.10.10.10">
    <property type="entry name" value="Winged helix-like DNA-binding domain superfamily/Winged helix DNA-binding domain"/>
    <property type="match status" value="1"/>
</dbReference>
<feature type="modified residue" description="4-aspartylphosphate" evidence="6">
    <location>
        <position position="90"/>
    </location>
</feature>
<keyword evidence="3" id="KW-0805">Transcription regulation</keyword>
<evidence type="ECO:0000259" key="8">
    <source>
        <dbReference type="PROSITE" id="PS50110"/>
    </source>
</evidence>